<name>F5L9U8_CALTT</name>
<dbReference type="AlphaFoldDB" id="F5L9U8"/>
<dbReference type="EMBL" id="CP082237">
    <property type="protein sequence ID" value="QZT34309.1"/>
    <property type="molecule type" value="Genomic_DNA"/>
</dbReference>
<protein>
    <submittedName>
        <fullName evidence="2">YaaC family protein</fullName>
    </submittedName>
</protein>
<proteinExistence type="predicted"/>
<accession>F5L9U8</accession>
<evidence type="ECO:0000313" key="3">
    <source>
        <dbReference type="Proteomes" id="UP000010716"/>
    </source>
</evidence>
<dbReference type="Proteomes" id="UP000010716">
    <property type="component" value="Unassembled WGS sequence"/>
</dbReference>
<dbReference type="Proteomes" id="UP000825179">
    <property type="component" value="Chromosome"/>
</dbReference>
<dbReference type="RefSeq" id="WP_007505997.1">
    <property type="nucleotide sequence ID" value="NZ_CP082237.1"/>
</dbReference>
<evidence type="ECO:0000313" key="2">
    <source>
        <dbReference type="EMBL" id="QZT34309.1"/>
    </source>
</evidence>
<reference evidence="2 4" key="2">
    <citation type="journal article" date="2020" name="Extremophiles">
        <title>Genomic analysis of Caldalkalibacillus thermarum TA2.A1 reveals aerobic alkaliphilic metabolism and evolutionary hallmarks linking alkaliphilic bacteria and plant life.</title>
        <authorList>
            <person name="de Jong S.I."/>
            <person name="van den Broek M.A."/>
            <person name="Merkel A.Y."/>
            <person name="de la Torre Cortes P."/>
            <person name="Kalamorz F."/>
            <person name="Cook G.M."/>
            <person name="van Loosdrecht M.C.M."/>
            <person name="McMillan D.G.G."/>
        </authorList>
    </citation>
    <scope>NUCLEOTIDE SEQUENCE [LARGE SCALE GENOMIC DNA]</scope>
    <source>
        <strain evidence="2 4">TA2.A1</strain>
    </source>
</reference>
<dbReference type="KEGG" id="cthu:HUR95_02560"/>
<reference evidence="1 3" key="1">
    <citation type="journal article" date="2011" name="J. Bacteriol.">
        <title>Draft genome sequence of the thermoalkaliphilic Caldalkalibacillus thermarum strain TA2.A1.</title>
        <authorList>
            <person name="Kalamorz F."/>
            <person name="Keis S."/>
            <person name="McMillan D.G."/>
            <person name="Olsson K."/>
            <person name="Stanton J.A."/>
            <person name="Stockwell P."/>
            <person name="Black M.A."/>
            <person name="Klingeman D.M."/>
            <person name="Land M.L."/>
            <person name="Han C.S."/>
            <person name="Martin S.L."/>
            <person name="Becher S.A."/>
            <person name="Peddie C.J."/>
            <person name="Morgan H.W."/>
            <person name="Matthies D."/>
            <person name="Preiss L."/>
            <person name="Meier T."/>
            <person name="Brown S.D."/>
            <person name="Cook G.M."/>
        </authorList>
    </citation>
    <scope>NUCLEOTIDE SEQUENCE [LARGE SCALE GENOMIC DNA]</scope>
    <source>
        <strain evidence="1 3">TA2.A1</strain>
    </source>
</reference>
<sequence>MKQLLLFFANESQAKQHLFRCYRQLTDEKEAERLAYANTFKFIYFLKQGETYFTEAEQCARMVKPLLLFYGMASFKKALILLYDPEYPKTTRVLQHGLTTRKKKKLDYLFSADEVKMQKDGLLPYFSKRVLKQPLIINEKYKVKTLLSQCPELQNSCQLLFQTQTFIPVEVPFMPTQLKENRCPIKINPRDLRALSIDLDHLQHLLGDNKYTIERIDQEKEMVVVKLLAAEKGNKGFVQSWADVQIQDGIHPRLSLDYQGQFHLYVGPLPSITHEFIIYHMVMYVLSMLCRYDTEAWGELLFSFGSQELFVIDEFLTLVQRKYPNLILNHLFGEYLLFQSP</sequence>
<organism evidence="1 3">
    <name type="scientific">Caldalkalibacillus thermarum (strain TA2.A1)</name>
    <dbReference type="NCBI Taxonomy" id="986075"/>
    <lineage>
        <taxon>Bacteria</taxon>
        <taxon>Bacillati</taxon>
        <taxon>Bacillota</taxon>
        <taxon>Bacilli</taxon>
        <taxon>Bacillales</taxon>
        <taxon>Bacillaceae</taxon>
        <taxon>Caldalkalibacillus</taxon>
    </lineage>
</organism>
<dbReference type="EMBL" id="AFCE01000160">
    <property type="protein sequence ID" value="EGL81818.1"/>
    <property type="molecule type" value="Genomic_DNA"/>
</dbReference>
<evidence type="ECO:0000313" key="4">
    <source>
        <dbReference type="Proteomes" id="UP000825179"/>
    </source>
</evidence>
<dbReference type="eggNOG" id="ENOG502Z9JI">
    <property type="taxonomic scope" value="Bacteria"/>
</dbReference>
<keyword evidence="4" id="KW-1185">Reference proteome</keyword>
<reference evidence="2" key="3">
    <citation type="submission" date="2021-08" db="EMBL/GenBank/DDBJ databases">
        <authorList>
            <person name="de Jong S."/>
            <person name="van den Broek M."/>
            <person name="Merkel A."/>
            <person name="de la Torre Cortes P."/>
            <person name="Kalamorz F."/>
            <person name="Cook G."/>
            <person name="van Loosdrecht M."/>
            <person name="McMillan D."/>
        </authorList>
    </citation>
    <scope>NUCLEOTIDE SEQUENCE</scope>
    <source>
        <strain evidence="2">TA2.A1</strain>
    </source>
</reference>
<evidence type="ECO:0000313" key="1">
    <source>
        <dbReference type="EMBL" id="EGL81818.1"/>
    </source>
</evidence>
<dbReference type="InterPro" id="IPR026988">
    <property type="entry name" value="YaaC-like"/>
</dbReference>
<gene>
    <name evidence="1" type="ORF">CathTA2_2603</name>
    <name evidence="2" type="ORF">HUR95_02560</name>
</gene>
<dbReference type="Pfam" id="PF14175">
    <property type="entry name" value="YaaC"/>
    <property type="match status" value="1"/>
</dbReference>